<reference evidence="2 3" key="1">
    <citation type="journal article" date="2016" name="Nat. Commun.">
        <title>Thousands of microbial genomes shed light on interconnected biogeochemical processes in an aquifer system.</title>
        <authorList>
            <person name="Anantharaman K."/>
            <person name="Brown C.T."/>
            <person name="Hug L.A."/>
            <person name="Sharon I."/>
            <person name="Castelle C.J."/>
            <person name="Probst A.J."/>
            <person name="Thomas B.C."/>
            <person name="Singh A."/>
            <person name="Wilkins M.J."/>
            <person name="Karaoz U."/>
            <person name="Brodie E.L."/>
            <person name="Williams K.H."/>
            <person name="Hubbard S.S."/>
            <person name="Banfield J.F."/>
        </authorList>
    </citation>
    <scope>NUCLEOTIDE SEQUENCE [LARGE SCALE GENOMIC DNA]</scope>
</reference>
<gene>
    <name evidence="2" type="ORF">A3I35_02530</name>
</gene>
<evidence type="ECO:0000313" key="2">
    <source>
        <dbReference type="EMBL" id="OGF18910.1"/>
    </source>
</evidence>
<dbReference type="InterPro" id="IPR025641">
    <property type="entry name" value="DUF4340"/>
</dbReference>
<comment type="caution">
    <text evidence="2">The sequence shown here is derived from an EMBL/GenBank/DDBJ whole genome shotgun (WGS) entry which is preliminary data.</text>
</comment>
<evidence type="ECO:0000259" key="1">
    <source>
        <dbReference type="Pfam" id="PF14238"/>
    </source>
</evidence>
<dbReference type="Pfam" id="PF14238">
    <property type="entry name" value="DUF4340"/>
    <property type="match status" value="1"/>
</dbReference>
<feature type="domain" description="DUF4340" evidence="1">
    <location>
        <begin position="73"/>
        <end position="254"/>
    </location>
</feature>
<dbReference type="Proteomes" id="UP000177878">
    <property type="component" value="Unassembled WGS sequence"/>
</dbReference>
<sequence>MFMKKNLILIIILAALALGAYLYVGPYQRWQTKKQTADSANWLAAVDINLVNKIEVADADGKTYALKKENNIWLTEPDNWPTEKIIMDALEEKLANLIKADLAIASFNPENKKNFATDETGLRVKLSQDSNPVGEFILGKVASDYGSTYFGREGDERTYRAPITFVRAFDVVSWRDRTIFNLSTSGIDAITWQYPAQTIAINNLPDKRGETYWHASSTLLRLGKEKVEGFLNSVTKLEASDIPDQTATSTGLAKPALQLRLMGQGVDELLILGDKKDKSSEYFVQKQSSGQIFLIGEEQKKELEKKIQDLQ</sequence>
<evidence type="ECO:0000313" key="3">
    <source>
        <dbReference type="Proteomes" id="UP000177878"/>
    </source>
</evidence>
<protein>
    <recommendedName>
        <fullName evidence="1">DUF4340 domain-containing protein</fullName>
    </recommendedName>
</protein>
<dbReference type="AlphaFoldDB" id="A0A1F5RWV9"/>
<name>A0A1F5RWV9_9BACT</name>
<organism evidence="2 3">
    <name type="scientific">Candidatus Falkowbacteria bacterium RIFCSPLOWO2_02_FULL_45_15</name>
    <dbReference type="NCBI Taxonomy" id="1797988"/>
    <lineage>
        <taxon>Bacteria</taxon>
        <taxon>Candidatus Falkowiibacteriota</taxon>
    </lineage>
</organism>
<proteinExistence type="predicted"/>
<accession>A0A1F5RWV9</accession>
<dbReference type="EMBL" id="MFFV01000043">
    <property type="protein sequence ID" value="OGF18910.1"/>
    <property type="molecule type" value="Genomic_DNA"/>
</dbReference>
<dbReference type="STRING" id="1797988.A3I35_02530"/>